<reference evidence="2" key="1">
    <citation type="journal article" date="2023" name="Nat. Commun.">
        <title>Diploid and tetraploid genomes of Acorus and the evolution of monocots.</title>
        <authorList>
            <person name="Ma L."/>
            <person name="Liu K.W."/>
            <person name="Li Z."/>
            <person name="Hsiao Y.Y."/>
            <person name="Qi Y."/>
            <person name="Fu T."/>
            <person name="Tang G.D."/>
            <person name="Zhang D."/>
            <person name="Sun W.H."/>
            <person name="Liu D.K."/>
            <person name="Li Y."/>
            <person name="Chen G.Z."/>
            <person name="Liu X.D."/>
            <person name="Liao X.Y."/>
            <person name="Jiang Y.T."/>
            <person name="Yu X."/>
            <person name="Hao Y."/>
            <person name="Huang J."/>
            <person name="Zhao X.W."/>
            <person name="Ke S."/>
            <person name="Chen Y.Y."/>
            <person name="Wu W.L."/>
            <person name="Hsu J.L."/>
            <person name="Lin Y.F."/>
            <person name="Huang M.D."/>
            <person name="Li C.Y."/>
            <person name="Huang L."/>
            <person name="Wang Z.W."/>
            <person name="Zhao X."/>
            <person name="Zhong W.Y."/>
            <person name="Peng D.H."/>
            <person name="Ahmad S."/>
            <person name="Lan S."/>
            <person name="Zhang J.S."/>
            <person name="Tsai W.C."/>
            <person name="Van de Peer Y."/>
            <person name="Liu Z.J."/>
        </authorList>
    </citation>
    <scope>NUCLEOTIDE SEQUENCE</scope>
    <source>
        <strain evidence="2">CP</strain>
    </source>
</reference>
<dbReference type="EMBL" id="JAUJYO010000018">
    <property type="protein sequence ID" value="KAK1289132.1"/>
    <property type="molecule type" value="Genomic_DNA"/>
</dbReference>
<proteinExistence type="predicted"/>
<feature type="compositionally biased region" description="Polar residues" evidence="1">
    <location>
        <begin position="1"/>
        <end position="13"/>
    </location>
</feature>
<dbReference type="Proteomes" id="UP001180020">
    <property type="component" value="Unassembled WGS sequence"/>
</dbReference>
<feature type="compositionally biased region" description="Polar residues" evidence="1">
    <location>
        <begin position="45"/>
        <end position="54"/>
    </location>
</feature>
<name>A0AAV9CLU8_ACOCL</name>
<comment type="caution">
    <text evidence="2">The sequence shown here is derived from an EMBL/GenBank/DDBJ whole genome shotgun (WGS) entry which is preliminary data.</text>
</comment>
<sequence>MDYDCVNSSNAMSRQREPSETPSPPPSDEPTRGGRQGRQPGLPCTAQTLDSLETTPRGPTRDQYP</sequence>
<protein>
    <submittedName>
        <fullName evidence="2">Uncharacterized protein</fullName>
    </submittedName>
</protein>
<feature type="region of interest" description="Disordered" evidence="1">
    <location>
        <begin position="1"/>
        <end position="65"/>
    </location>
</feature>
<dbReference type="AlphaFoldDB" id="A0AAV9CLU8"/>
<gene>
    <name evidence="2" type="ORF">QJS10_CPB18g01977</name>
</gene>
<evidence type="ECO:0000313" key="3">
    <source>
        <dbReference type="Proteomes" id="UP001180020"/>
    </source>
</evidence>
<evidence type="ECO:0000256" key="1">
    <source>
        <dbReference type="SAM" id="MobiDB-lite"/>
    </source>
</evidence>
<accession>A0AAV9CLU8</accession>
<keyword evidence="3" id="KW-1185">Reference proteome</keyword>
<evidence type="ECO:0000313" key="2">
    <source>
        <dbReference type="EMBL" id="KAK1289132.1"/>
    </source>
</evidence>
<organism evidence="2 3">
    <name type="scientific">Acorus calamus</name>
    <name type="common">Sweet flag</name>
    <dbReference type="NCBI Taxonomy" id="4465"/>
    <lineage>
        <taxon>Eukaryota</taxon>
        <taxon>Viridiplantae</taxon>
        <taxon>Streptophyta</taxon>
        <taxon>Embryophyta</taxon>
        <taxon>Tracheophyta</taxon>
        <taxon>Spermatophyta</taxon>
        <taxon>Magnoliopsida</taxon>
        <taxon>Liliopsida</taxon>
        <taxon>Acoraceae</taxon>
        <taxon>Acorus</taxon>
    </lineage>
</organism>
<reference evidence="2" key="2">
    <citation type="submission" date="2023-06" db="EMBL/GenBank/DDBJ databases">
        <authorList>
            <person name="Ma L."/>
            <person name="Liu K.-W."/>
            <person name="Li Z."/>
            <person name="Hsiao Y.-Y."/>
            <person name="Qi Y."/>
            <person name="Fu T."/>
            <person name="Tang G."/>
            <person name="Zhang D."/>
            <person name="Sun W.-H."/>
            <person name="Liu D.-K."/>
            <person name="Li Y."/>
            <person name="Chen G.-Z."/>
            <person name="Liu X.-D."/>
            <person name="Liao X.-Y."/>
            <person name="Jiang Y.-T."/>
            <person name="Yu X."/>
            <person name="Hao Y."/>
            <person name="Huang J."/>
            <person name="Zhao X.-W."/>
            <person name="Ke S."/>
            <person name="Chen Y.-Y."/>
            <person name="Wu W.-L."/>
            <person name="Hsu J.-L."/>
            <person name="Lin Y.-F."/>
            <person name="Huang M.-D."/>
            <person name="Li C.-Y."/>
            <person name="Huang L."/>
            <person name="Wang Z.-W."/>
            <person name="Zhao X."/>
            <person name="Zhong W.-Y."/>
            <person name="Peng D.-H."/>
            <person name="Ahmad S."/>
            <person name="Lan S."/>
            <person name="Zhang J.-S."/>
            <person name="Tsai W.-C."/>
            <person name="Van De Peer Y."/>
            <person name="Liu Z.-J."/>
        </authorList>
    </citation>
    <scope>NUCLEOTIDE SEQUENCE</scope>
    <source>
        <strain evidence="2">CP</strain>
        <tissue evidence="2">Leaves</tissue>
    </source>
</reference>